<evidence type="ECO:0000313" key="1">
    <source>
        <dbReference type="EMBL" id="SDY03432.1"/>
    </source>
</evidence>
<evidence type="ECO:0000313" key="2">
    <source>
        <dbReference type="Proteomes" id="UP000199035"/>
    </source>
</evidence>
<proteinExistence type="predicted"/>
<dbReference type="Proteomes" id="UP000199035">
    <property type="component" value="Unassembled WGS sequence"/>
</dbReference>
<sequence>MIFNFALWKNGFNKTLAKEWKVFAIQMNNDHPQIEELGFKFNPEGNWYLPIRSLDSKLVIESYESDTLEDALTPITEALDKVKQAHPYFDQIVQAAIVKFGRIENEE</sequence>
<protein>
    <submittedName>
        <fullName evidence="1">Uncharacterized protein</fullName>
    </submittedName>
</protein>
<gene>
    <name evidence="1" type="ORF">SAMN05421643_102237</name>
</gene>
<accession>A0A1H3GJ94</accession>
<organism evidence="1 2">
    <name type="scientific">Acinetobacter kyonggiensis</name>
    <dbReference type="NCBI Taxonomy" id="595670"/>
    <lineage>
        <taxon>Bacteria</taxon>
        <taxon>Pseudomonadati</taxon>
        <taxon>Pseudomonadota</taxon>
        <taxon>Gammaproteobacteria</taxon>
        <taxon>Moraxellales</taxon>
        <taxon>Moraxellaceae</taxon>
        <taxon>Acinetobacter</taxon>
    </lineage>
</organism>
<dbReference type="RefSeq" id="WP_092687553.1">
    <property type="nucleotide sequence ID" value="NZ_FNPK01000002.1"/>
</dbReference>
<dbReference type="EMBL" id="FNPK01000002">
    <property type="protein sequence ID" value="SDY03432.1"/>
    <property type="molecule type" value="Genomic_DNA"/>
</dbReference>
<name>A0A1H3GJ94_9GAMM</name>
<keyword evidence="2" id="KW-1185">Reference proteome</keyword>
<dbReference type="AlphaFoldDB" id="A0A1H3GJ94"/>
<reference evidence="2" key="1">
    <citation type="submission" date="2016-10" db="EMBL/GenBank/DDBJ databases">
        <authorList>
            <person name="Varghese N."/>
            <person name="Submissions S."/>
        </authorList>
    </citation>
    <scope>NUCLEOTIDE SEQUENCE [LARGE SCALE GENOMIC DNA]</scope>
    <source>
        <strain evidence="2">ANC 5109</strain>
    </source>
</reference>